<protein>
    <submittedName>
        <fullName evidence="3">Glycosyltransferase family 9 protein</fullName>
    </submittedName>
</protein>
<organism evidence="3 4">
    <name type="scientific">Gilvimarinus algae</name>
    <dbReference type="NCBI Taxonomy" id="3058037"/>
    <lineage>
        <taxon>Bacteria</taxon>
        <taxon>Pseudomonadati</taxon>
        <taxon>Pseudomonadota</taxon>
        <taxon>Gammaproteobacteria</taxon>
        <taxon>Cellvibrionales</taxon>
        <taxon>Cellvibrionaceae</taxon>
        <taxon>Gilvimarinus</taxon>
    </lineage>
</organism>
<dbReference type="Pfam" id="PF01075">
    <property type="entry name" value="Glyco_transf_9"/>
    <property type="match status" value="1"/>
</dbReference>
<keyword evidence="1" id="KW-0328">Glycosyltransferase</keyword>
<dbReference type="EMBL" id="JAULRT010000032">
    <property type="protein sequence ID" value="MDO3381023.1"/>
    <property type="molecule type" value="Genomic_DNA"/>
</dbReference>
<proteinExistence type="predicted"/>
<reference evidence="3" key="1">
    <citation type="submission" date="2023-07" db="EMBL/GenBank/DDBJ databases">
        <title>Gilvimarinus algae sp. nov., isolated from the surface of Kelp.</title>
        <authorList>
            <person name="Sun Y.Y."/>
            <person name="Gong Y."/>
            <person name="Du Z.J."/>
        </authorList>
    </citation>
    <scope>NUCLEOTIDE SEQUENCE</scope>
    <source>
        <strain evidence="3">SDUM040014</strain>
    </source>
</reference>
<evidence type="ECO:0000313" key="3">
    <source>
        <dbReference type="EMBL" id="MDO3381023.1"/>
    </source>
</evidence>
<accession>A0ABT8TCC5</accession>
<dbReference type="InterPro" id="IPR051199">
    <property type="entry name" value="LPS_LOS_Heptosyltrfase"/>
</dbReference>
<dbReference type="RefSeq" id="WP_302711146.1">
    <property type="nucleotide sequence ID" value="NZ_JAULRT010000032.1"/>
</dbReference>
<evidence type="ECO:0000256" key="1">
    <source>
        <dbReference type="ARBA" id="ARBA00022676"/>
    </source>
</evidence>
<name>A0ABT8TCC5_9GAMM</name>
<keyword evidence="2" id="KW-0808">Transferase</keyword>
<dbReference type="PANTHER" id="PTHR30160">
    <property type="entry name" value="TETRAACYLDISACCHARIDE 4'-KINASE-RELATED"/>
    <property type="match status" value="1"/>
</dbReference>
<gene>
    <name evidence="3" type="ORF">QWI16_02485</name>
</gene>
<comment type="caution">
    <text evidence="3">The sequence shown here is derived from an EMBL/GenBank/DDBJ whole genome shotgun (WGS) entry which is preliminary data.</text>
</comment>
<dbReference type="SUPFAM" id="SSF53756">
    <property type="entry name" value="UDP-Glycosyltransferase/glycogen phosphorylase"/>
    <property type="match status" value="1"/>
</dbReference>
<dbReference type="InterPro" id="IPR002201">
    <property type="entry name" value="Glyco_trans_9"/>
</dbReference>
<dbReference type="Gene3D" id="3.40.50.2000">
    <property type="entry name" value="Glycogen Phosphorylase B"/>
    <property type="match status" value="1"/>
</dbReference>
<evidence type="ECO:0000313" key="4">
    <source>
        <dbReference type="Proteomes" id="UP001168380"/>
    </source>
</evidence>
<sequence length="296" mass="33224">MAKAIAFVSSDRLGDSLIGMVTVNNLQQAGHEVIVFSDYLFQLRCWFPGFTIRPYPKSFAATSDWQDFDKVLVLFDRPYVSELRSHHPRVEVMSDSELFRTPQPMVDIQMAYCRRYWGVVDPVRHNGIMAATVGSVDVIDGRIVIHPTSVDPFKVWPQDKFLQLASDLLAEGFEPVFVVAPSEKGAWCSAEAAGYKVMSFDSLSDVAGFLTRANYFIGCDSGLGHLASCLGVPTVSIAIRRGTARLWAPSWHISEVVLAPSWLFCRPLKTRYWKRALGPKQVMKSFRRLVARTEIA</sequence>
<evidence type="ECO:0000256" key="2">
    <source>
        <dbReference type="ARBA" id="ARBA00022679"/>
    </source>
</evidence>
<keyword evidence="4" id="KW-1185">Reference proteome</keyword>
<dbReference type="Proteomes" id="UP001168380">
    <property type="component" value="Unassembled WGS sequence"/>
</dbReference>